<dbReference type="AlphaFoldDB" id="A0AAW1D812"/>
<evidence type="ECO:0000313" key="1">
    <source>
        <dbReference type="EMBL" id="KAK9505885.1"/>
    </source>
</evidence>
<dbReference type="EMBL" id="JAPXFL010000006">
    <property type="protein sequence ID" value="KAK9505885.1"/>
    <property type="molecule type" value="Genomic_DNA"/>
</dbReference>
<keyword evidence="2" id="KW-1185">Reference proteome</keyword>
<sequence>MDSDSSYDGTPPNIKEAAANVISDLLPTKSITSKLFIMKFAGDSVVPRDVFLESRTGFGHSSMKMFQGFFCIQGKHHEERRSLLEASTILAEHLMKILL</sequence>
<gene>
    <name evidence="1" type="ORF">O3M35_009855</name>
</gene>
<evidence type="ECO:0000313" key="2">
    <source>
        <dbReference type="Proteomes" id="UP001461498"/>
    </source>
</evidence>
<organism evidence="1 2">
    <name type="scientific">Rhynocoris fuscipes</name>
    <dbReference type="NCBI Taxonomy" id="488301"/>
    <lineage>
        <taxon>Eukaryota</taxon>
        <taxon>Metazoa</taxon>
        <taxon>Ecdysozoa</taxon>
        <taxon>Arthropoda</taxon>
        <taxon>Hexapoda</taxon>
        <taxon>Insecta</taxon>
        <taxon>Pterygota</taxon>
        <taxon>Neoptera</taxon>
        <taxon>Paraneoptera</taxon>
        <taxon>Hemiptera</taxon>
        <taxon>Heteroptera</taxon>
        <taxon>Panheteroptera</taxon>
        <taxon>Cimicomorpha</taxon>
        <taxon>Reduviidae</taxon>
        <taxon>Harpactorinae</taxon>
        <taxon>Harpactorini</taxon>
        <taxon>Rhynocoris</taxon>
    </lineage>
</organism>
<dbReference type="Proteomes" id="UP001461498">
    <property type="component" value="Unassembled WGS sequence"/>
</dbReference>
<comment type="caution">
    <text evidence="1">The sequence shown here is derived from an EMBL/GenBank/DDBJ whole genome shotgun (WGS) entry which is preliminary data.</text>
</comment>
<accession>A0AAW1D812</accession>
<protein>
    <submittedName>
        <fullName evidence="1">Uncharacterized protein</fullName>
    </submittedName>
</protein>
<proteinExistence type="predicted"/>
<name>A0AAW1D812_9HEMI</name>
<reference evidence="1 2" key="1">
    <citation type="submission" date="2022-12" db="EMBL/GenBank/DDBJ databases">
        <title>Chromosome-level genome assembly of true bugs.</title>
        <authorList>
            <person name="Ma L."/>
            <person name="Li H."/>
        </authorList>
    </citation>
    <scope>NUCLEOTIDE SEQUENCE [LARGE SCALE GENOMIC DNA]</scope>
    <source>
        <strain evidence="1">Lab_2022b</strain>
    </source>
</reference>